<dbReference type="SUPFAM" id="SSF48208">
    <property type="entry name" value="Six-hairpin glycosidases"/>
    <property type="match status" value="1"/>
</dbReference>
<dbReference type="AlphaFoldDB" id="A0A975G1G5"/>
<organism evidence="3 4">
    <name type="scientific">Phenylobacterium montanum</name>
    <dbReference type="NCBI Taxonomy" id="2823693"/>
    <lineage>
        <taxon>Bacteria</taxon>
        <taxon>Pseudomonadati</taxon>
        <taxon>Pseudomonadota</taxon>
        <taxon>Alphaproteobacteria</taxon>
        <taxon>Caulobacterales</taxon>
        <taxon>Caulobacteraceae</taxon>
        <taxon>Phenylobacterium</taxon>
    </lineage>
</organism>
<evidence type="ECO:0000313" key="4">
    <source>
        <dbReference type="Proteomes" id="UP000676409"/>
    </source>
</evidence>
<dbReference type="InterPro" id="IPR032856">
    <property type="entry name" value="GDE_N_bis"/>
</dbReference>
<dbReference type="EMBL" id="CP073078">
    <property type="protein sequence ID" value="QUD88822.1"/>
    <property type="molecule type" value="Genomic_DNA"/>
</dbReference>
<dbReference type="GO" id="GO:0005975">
    <property type="term" value="P:carbohydrate metabolic process"/>
    <property type="evidence" value="ECO:0007669"/>
    <property type="project" value="InterPro"/>
</dbReference>
<evidence type="ECO:0000259" key="1">
    <source>
        <dbReference type="Pfam" id="PF14742"/>
    </source>
</evidence>
<proteinExistence type="predicted"/>
<dbReference type="InterPro" id="IPR054491">
    <property type="entry name" value="MGH1-like_GH"/>
</dbReference>
<dbReference type="InterPro" id="IPR012341">
    <property type="entry name" value="6hp_glycosidase-like_sf"/>
</dbReference>
<feature type="domain" description="Mannosylglycerate hydrolase MGH1-like glycoside hydrolase" evidence="2">
    <location>
        <begin position="300"/>
        <end position="602"/>
    </location>
</feature>
<evidence type="ECO:0000313" key="3">
    <source>
        <dbReference type="EMBL" id="QUD88822.1"/>
    </source>
</evidence>
<protein>
    <submittedName>
        <fullName evidence="3">Amylo-alpha-1,6-glucosidase</fullName>
    </submittedName>
</protein>
<evidence type="ECO:0000259" key="2">
    <source>
        <dbReference type="Pfam" id="PF22422"/>
    </source>
</evidence>
<gene>
    <name evidence="3" type="ORF">KCG34_02725</name>
</gene>
<dbReference type="Pfam" id="PF14742">
    <property type="entry name" value="GDE_N_bis"/>
    <property type="match status" value="1"/>
</dbReference>
<dbReference type="RefSeq" id="WP_211938872.1">
    <property type="nucleotide sequence ID" value="NZ_CP073078.1"/>
</dbReference>
<sequence length="714" mass="78348">MDDHSGHVGTVEESAVTTSAELLSLKDGGVFLVADSQGDIVGAADGMFDNDTRILSQFVFLVGDVKPAPLSHGLSKDNAVFTCHGANRTLPPVGERNTPRGVVHIERKRTLWRGRMFERIRCTNFGLDEVMLPISFDYAADFADMFEVRGVKRPARGQLFPTDTDGRRAVFGYQGLDGETRRSALVFSEPPWRMTTHRADFMFSLPSEGRLDLHIEAGQLVDEVPSAERFAAAVSGARRAIVERRRRGAGLVCSDHAFAAWIEQSRADISLLTTDLETGAYPFAGIPWFSTPFGRDGILTSWQMLWLDPSLAKGVLTYLAKRQATAMSRFQDSEPGKIMHETRKGEMAALGEVPFGLYYGGVDTTPLFVALAGAYLQRTDDVALIDAIWPAVCKAMAWIETYGDSNGDGLIDYQRGAESGLTNQGWKDSEDSVFHADGRLPQGPVALVEVQGYAYAAYRAMAQMAERLAEDDPEVWNRKAEVLRERVEERFWMAEHGYYGIAIDGEGELCATETSNAGHLLFSGLPDMHRAGQVIRRLRSPDFDSGWGLRTVAVGASRYNPMSYHNGSVWPHDTSLCIAGMARYGERLGPVKLLDDLLQASQTFNLRMPELFCGFAREMGEPPIAYPVACVPQAWAAASVFLILQACLGINISAARREVRLIRPMLPMGVEGLTLQGIEIGDARVSLSLRRHEGGVSVTPEAGSDRSIAVVLQS</sequence>
<dbReference type="KEGG" id="caul:KCG34_02725"/>
<dbReference type="Pfam" id="PF22422">
    <property type="entry name" value="MGH1-like_GH"/>
    <property type="match status" value="1"/>
</dbReference>
<name>A0A975G1G5_9CAUL</name>
<dbReference type="InterPro" id="IPR008928">
    <property type="entry name" value="6-hairpin_glycosidase_sf"/>
</dbReference>
<dbReference type="Proteomes" id="UP000676409">
    <property type="component" value="Chromosome"/>
</dbReference>
<keyword evidence="4" id="KW-1185">Reference proteome</keyword>
<feature type="domain" description="Putative glycogen debranching enzyme N-terminal" evidence="1">
    <location>
        <begin position="25"/>
        <end position="215"/>
    </location>
</feature>
<accession>A0A975G1G5</accession>
<dbReference type="Gene3D" id="1.50.10.10">
    <property type="match status" value="1"/>
</dbReference>
<reference evidence="3" key="1">
    <citation type="submission" date="2021-04" db="EMBL/GenBank/DDBJ databases">
        <title>The complete genome sequence of Caulobacter sp. S6.</title>
        <authorList>
            <person name="Tang Y."/>
            <person name="Ouyang W."/>
            <person name="Liu Q."/>
            <person name="Huang B."/>
            <person name="Guo Z."/>
            <person name="Lei P."/>
        </authorList>
    </citation>
    <scope>NUCLEOTIDE SEQUENCE</scope>
    <source>
        <strain evidence="3">S6</strain>
    </source>
</reference>